<feature type="transmembrane region" description="Helical" evidence="1">
    <location>
        <begin position="245"/>
        <end position="264"/>
    </location>
</feature>
<feature type="transmembrane region" description="Helical" evidence="1">
    <location>
        <begin position="214"/>
        <end position="239"/>
    </location>
</feature>
<keyword evidence="1" id="KW-0472">Membrane</keyword>
<evidence type="ECO:0000313" key="2">
    <source>
        <dbReference type="EMBL" id="UOG76931.1"/>
    </source>
</evidence>
<evidence type="ECO:0000256" key="1">
    <source>
        <dbReference type="SAM" id="Phobius"/>
    </source>
</evidence>
<keyword evidence="1" id="KW-1133">Transmembrane helix</keyword>
<feature type="transmembrane region" description="Helical" evidence="1">
    <location>
        <begin position="276"/>
        <end position="302"/>
    </location>
</feature>
<dbReference type="EMBL" id="CP094669">
    <property type="protein sequence ID" value="UOG76931.1"/>
    <property type="molecule type" value="Genomic_DNA"/>
</dbReference>
<keyword evidence="1" id="KW-0812">Transmembrane</keyword>
<dbReference type="RefSeq" id="WP_243802262.1">
    <property type="nucleotide sequence ID" value="NZ_CP094669.1"/>
</dbReference>
<evidence type="ECO:0008006" key="4">
    <source>
        <dbReference type="Google" id="ProtNLM"/>
    </source>
</evidence>
<evidence type="ECO:0000313" key="3">
    <source>
        <dbReference type="Proteomes" id="UP000831113"/>
    </source>
</evidence>
<gene>
    <name evidence="2" type="ORF">MTX78_10090</name>
</gene>
<proteinExistence type="predicted"/>
<feature type="transmembrane region" description="Helical" evidence="1">
    <location>
        <begin position="21"/>
        <end position="40"/>
    </location>
</feature>
<reference evidence="2 3" key="1">
    <citation type="submission" date="2022-03" db="EMBL/GenBank/DDBJ databases">
        <title>Hymenobactersp. isolated from the air.</title>
        <authorList>
            <person name="Won M."/>
            <person name="Kwon S.-W."/>
        </authorList>
    </citation>
    <scope>NUCLEOTIDE SEQUENCE [LARGE SCALE GENOMIC DNA]</scope>
    <source>
        <strain evidence="2 3">KACC 21982</strain>
    </source>
</reference>
<accession>A0ABY4D6S2</accession>
<feature type="transmembrane region" description="Helical" evidence="1">
    <location>
        <begin position="174"/>
        <end position="193"/>
    </location>
</feature>
<name>A0ABY4D6S2_9BACT</name>
<sequence>MKFYLLLRWRVLVRQLVELGWWRIVLLGAMALVAVGRGLVLLSSSATAAQWVVPLLVLLMLVSQHRRRTDLGFLHVTAPSFRPWLATEYALWSLPSALVLFGFGRVGAGFLTIAVAPLAAWVPPARTQTTTQQRRSMFRSEAFEWGSGFRQPGAWLGWLTLVVVAGWWRQYGLAPALALGVWVLYLSSFYATPEPWTMLLPALRQPGTWLRRRVALGVLYYSATAAPFVLLMGLSQAGWGGAAVLWLWGAVVLGMMVLARYAFYPHALLVRLTQSGVLVANLLFGHPIYPALLFVVFFGLIWKSRKQLSVFRND</sequence>
<dbReference type="Proteomes" id="UP000831113">
    <property type="component" value="Chromosome"/>
</dbReference>
<protein>
    <recommendedName>
        <fullName evidence="4">Integral membrane protein</fullName>
    </recommendedName>
</protein>
<organism evidence="2 3">
    <name type="scientific">Hymenobacter tibetensis</name>
    <dbReference type="NCBI Taxonomy" id="497967"/>
    <lineage>
        <taxon>Bacteria</taxon>
        <taxon>Pseudomonadati</taxon>
        <taxon>Bacteroidota</taxon>
        <taxon>Cytophagia</taxon>
        <taxon>Cytophagales</taxon>
        <taxon>Hymenobacteraceae</taxon>
        <taxon>Hymenobacter</taxon>
    </lineage>
</organism>
<feature type="transmembrane region" description="Helical" evidence="1">
    <location>
        <begin position="109"/>
        <end position="127"/>
    </location>
</feature>
<keyword evidence="3" id="KW-1185">Reference proteome</keyword>